<feature type="transmembrane region" description="Helical" evidence="1">
    <location>
        <begin position="259"/>
        <end position="277"/>
    </location>
</feature>
<comment type="caution">
    <text evidence="2">The sequence shown here is derived from an EMBL/GenBank/DDBJ whole genome shotgun (WGS) entry which is preliminary data.</text>
</comment>
<keyword evidence="1" id="KW-0472">Membrane</keyword>
<evidence type="ECO:0000313" key="2">
    <source>
        <dbReference type="EMBL" id="KAA9021586.1"/>
    </source>
</evidence>
<protein>
    <submittedName>
        <fullName evidence="2">Uncharacterized protein</fullName>
    </submittedName>
</protein>
<keyword evidence="1" id="KW-0812">Transmembrane</keyword>
<dbReference type="Proteomes" id="UP000326671">
    <property type="component" value="Unassembled WGS sequence"/>
</dbReference>
<keyword evidence="1" id="KW-1133">Transmembrane helix</keyword>
<evidence type="ECO:0000313" key="3">
    <source>
        <dbReference type="Proteomes" id="UP000326671"/>
    </source>
</evidence>
<dbReference type="Pfam" id="PF22564">
    <property type="entry name" value="HAAS"/>
    <property type="match status" value="1"/>
</dbReference>
<feature type="transmembrane region" description="Helical" evidence="1">
    <location>
        <begin position="184"/>
        <end position="201"/>
    </location>
</feature>
<name>A0A5J5HMH6_9BACI</name>
<feature type="transmembrane region" description="Helical" evidence="1">
    <location>
        <begin position="229"/>
        <end position="247"/>
    </location>
</feature>
<sequence>MNLIEIYIQEVTRRLPEKHREDIGLELRSTIEDMLPDDYTEEDVKSALEKLGSPAMLASRYRDQPMHLIGPRYFDVYISLLKMILPIAGTVAFISMIATYFVDYTGEEAVMNILINIFAKGIWMLIEVGIQVFFWLTVTFAIIERVDKDKDNQPLTINLKSWTPNDLKDIPYIPKKKGITKCEVFGSLLWTAIWASIYFYADHLVGVYEGGGGRLDFIVPAINQEVLLSYWPAVLVVIVIEIALSLYKLLKGQWTQKIAVLNTVHEILATGLFIFIMSDSDLLRQEFVTYMADLFSMLPDQFSAWLVGGVILIFVVFSIITIVDGFRKARIR</sequence>
<evidence type="ECO:0000256" key="1">
    <source>
        <dbReference type="SAM" id="Phobius"/>
    </source>
</evidence>
<accession>A0A5J5HMH6</accession>
<reference evidence="2 3" key="1">
    <citation type="submission" date="2019-09" db="EMBL/GenBank/DDBJ databases">
        <title>Whole genome sequences of isolates from the Mars Exploration Rovers.</title>
        <authorList>
            <person name="Seuylemezian A."/>
            <person name="Vaishampayan P."/>
        </authorList>
    </citation>
    <scope>NUCLEOTIDE SEQUENCE [LARGE SCALE GENOMIC DNA]</scope>
    <source>
        <strain evidence="2 3">MER_TA_151</strain>
    </source>
</reference>
<gene>
    <name evidence="2" type="ORF">F4V44_16485</name>
</gene>
<organism evidence="2 3">
    <name type="scientific">Niallia endozanthoxylica</name>
    <dbReference type="NCBI Taxonomy" id="2036016"/>
    <lineage>
        <taxon>Bacteria</taxon>
        <taxon>Bacillati</taxon>
        <taxon>Bacillota</taxon>
        <taxon>Bacilli</taxon>
        <taxon>Bacillales</taxon>
        <taxon>Bacillaceae</taxon>
        <taxon>Niallia</taxon>
    </lineage>
</organism>
<dbReference type="OrthoDB" id="116789at2"/>
<proteinExistence type="predicted"/>
<keyword evidence="3" id="KW-1185">Reference proteome</keyword>
<feature type="transmembrane region" description="Helical" evidence="1">
    <location>
        <begin position="76"/>
        <end position="102"/>
    </location>
</feature>
<dbReference type="RefSeq" id="WP_150441114.1">
    <property type="nucleotide sequence ID" value="NZ_VYKL01000026.1"/>
</dbReference>
<feature type="transmembrane region" description="Helical" evidence="1">
    <location>
        <begin position="122"/>
        <end position="143"/>
    </location>
</feature>
<feature type="transmembrane region" description="Helical" evidence="1">
    <location>
        <begin position="302"/>
        <end position="323"/>
    </location>
</feature>
<dbReference type="EMBL" id="VYKL01000026">
    <property type="protein sequence ID" value="KAA9021586.1"/>
    <property type="molecule type" value="Genomic_DNA"/>
</dbReference>
<dbReference type="AlphaFoldDB" id="A0A5J5HMH6"/>